<gene>
    <name evidence="10" type="ORF">M9405_02685</name>
</gene>
<dbReference type="EMBL" id="CP097762">
    <property type="protein sequence ID" value="URJ25028.1"/>
    <property type="molecule type" value="Genomic_DNA"/>
</dbReference>
<reference evidence="10" key="1">
    <citation type="submission" date="2022-05" db="EMBL/GenBank/DDBJ databases">
        <title>Impact of host demography and evolutionary history on endosymbiont molecular evolution: a test in carpenter ants (Genus Camponotus) and their Blochmannia endosymbionts.</title>
        <authorList>
            <person name="Manthey J.D."/>
            <person name="Giron J.C."/>
            <person name="Hruska J.P."/>
        </authorList>
    </citation>
    <scope>NUCLEOTIDE SEQUENCE</scope>
    <source>
        <strain evidence="10">C-006</strain>
    </source>
</reference>
<evidence type="ECO:0000256" key="5">
    <source>
        <dbReference type="ARBA" id="ARBA00022989"/>
    </source>
</evidence>
<keyword evidence="4 8" id="KW-0812">Transmembrane</keyword>
<feature type="transmembrane region" description="Helical" evidence="9">
    <location>
        <begin position="57"/>
        <end position="78"/>
    </location>
</feature>
<comment type="similarity">
    <text evidence="7 8">Belongs to the drug/metabolite transporter (DMT) superfamily. Small multidrug resistance (SMR) (TC 2.A.7.1) family.</text>
</comment>
<dbReference type="InterPro" id="IPR000390">
    <property type="entry name" value="Small_drug/metabolite_transptr"/>
</dbReference>
<dbReference type="PANTHER" id="PTHR30561:SF1">
    <property type="entry name" value="MULTIDRUG TRANSPORTER EMRE"/>
    <property type="match status" value="1"/>
</dbReference>
<evidence type="ECO:0000256" key="8">
    <source>
        <dbReference type="RuleBase" id="RU003942"/>
    </source>
</evidence>
<dbReference type="Pfam" id="PF00893">
    <property type="entry name" value="Multi_Drug_Res"/>
    <property type="match status" value="1"/>
</dbReference>
<feature type="transmembrane region" description="Helical" evidence="9">
    <location>
        <begin position="84"/>
        <end position="106"/>
    </location>
</feature>
<keyword evidence="2" id="KW-0813">Transport</keyword>
<dbReference type="SUPFAM" id="SSF103481">
    <property type="entry name" value="Multidrug resistance efflux transporter EmrE"/>
    <property type="match status" value="1"/>
</dbReference>
<dbReference type="Gene3D" id="1.10.3730.20">
    <property type="match status" value="1"/>
</dbReference>
<name>A0ABY4SU81_9ENTR</name>
<dbReference type="InterPro" id="IPR037185">
    <property type="entry name" value="EmrE-like"/>
</dbReference>
<proteinExistence type="inferred from homology"/>
<keyword evidence="5 9" id="KW-1133">Transmembrane helix</keyword>
<feature type="transmembrane region" description="Helical" evidence="9">
    <location>
        <begin position="29"/>
        <end position="50"/>
    </location>
</feature>
<evidence type="ECO:0000256" key="4">
    <source>
        <dbReference type="ARBA" id="ARBA00022692"/>
    </source>
</evidence>
<keyword evidence="3" id="KW-1003">Cell membrane</keyword>
<evidence type="ECO:0000313" key="11">
    <source>
        <dbReference type="Proteomes" id="UP001056834"/>
    </source>
</evidence>
<evidence type="ECO:0000256" key="6">
    <source>
        <dbReference type="ARBA" id="ARBA00023136"/>
    </source>
</evidence>
<evidence type="ECO:0000313" key="10">
    <source>
        <dbReference type="EMBL" id="URJ25028.1"/>
    </source>
</evidence>
<dbReference type="PANTHER" id="PTHR30561">
    <property type="entry name" value="SMR FAMILY PROTON-DEPENDENT DRUG EFFLUX TRANSPORTER SUGE"/>
    <property type="match status" value="1"/>
</dbReference>
<keyword evidence="6 9" id="KW-0472">Membrane</keyword>
<evidence type="ECO:0000256" key="7">
    <source>
        <dbReference type="ARBA" id="ARBA00038032"/>
    </source>
</evidence>
<dbReference type="RefSeq" id="WP_250223159.1">
    <property type="nucleotide sequence ID" value="NZ_CP097762.1"/>
</dbReference>
<evidence type="ECO:0000256" key="2">
    <source>
        <dbReference type="ARBA" id="ARBA00022448"/>
    </source>
</evidence>
<dbReference type="Proteomes" id="UP001056834">
    <property type="component" value="Chromosome"/>
</dbReference>
<comment type="subcellular location">
    <subcellularLocation>
        <location evidence="1 8">Cell membrane</location>
        <topology evidence="1 8">Multi-pass membrane protein</topology>
    </subcellularLocation>
</comment>
<protein>
    <submittedName>
        <fullName evidence="10">Multidrug efflux SMR transporter</fullName>
    </submittedName>
</protein>
<keyword evidence="11" id="KW-1185">Reference proteome</keyword>
<evidence type="ECO:0000256" key="1">
    <source>
        <dbReference type="ARBA" id="ARBA00004651"/>
    </source>
</evidence>
<dbReference type="InterPro" id="IPR045324">
    <property type="entry name" value="Small_multidrug_res"/>
</dbReference>
<evidence type="ECO:0000256" key="9">
    <source>
        <dbReference type="SAM" id="Phobius"/>
    </source>
</evidence>
<organism evidence="10 11">
    <name type="scientific">Candidatus Blochmannia ocreatus</name>
    <name type="common">nom. nud.</name>
    <dbReference type="NCBI Taxonomy" id="251538"/>
    <lineage>
        <taxon>Bacteria</taxon>
        <taxon>Pseudomonadati</taxon>
        <taxon>Pseudomonadota</taxon>
        <taxon>Gammaproteobacteria</taxon>
        <taxon>Enterobacterales</taxon>
        <taxon>Enterobacteriaceae</taxon>
        <taxon>ant endosymbionts</taxon>
        <taxon>Candidatus Blochmanniella</taxon>
    </lineage>
</organism>
<accession>A0ABY4SU81</accession>
<sequence length="109" mass="12119">MDYLYLFIAVLSEVVATAALKESDGFSRFWPIILVVIGYSVSFILLSLVLRTIPIGIVYSCWAGMGIVCITTIGYFLYNQKLDSIVILGIVFIIIGIVLINLFSVVKNY</sequence>
<evidence type="ECO:0000256" key="3">
    <source>
        <dbReference type="ARBA" id="ARBA00022475"/>
    </source>
</evidence>